<keyword evidence="8" id="KW-0106">Calcium</keyword>
<feature type="compositionally biased region" description="Basic and acidic residues" evidence="9">
    <location>
        <begin position="10"/>
        <end position="47"/>
    </location>
</feature>
<feature type="binding site" evidence="8">
    <location>
        <position position="380"/>
    </location>
    <ligand>
        <name>Ca(2+)</name>
        <dbReference type="ChEBI" id="CHEBI:29108"/>
        <label>2</label>
    </ligand>
</feature>
<keyword evidence="6" id="KW-0482">Metalloprotease</keyword>
<feature type="domain" description="Peptidase metallopeptidase" evidence="11">
    <location>
        <begin position="6"/>
        <end position="148"/>
    </location>
</feature>
<keyword evidence="13" id="KW-1185">Reference proteome</keyword>
<comment type="similarity">
    <text evidence="1">Belongs to the peptidase M10A family. Matrix metalloproteinases (MMPs) subfamily.</text>
</comment>
<dbReference type="InterPro" id="IPR006026">
    <property type="entry name" value="Peptidase_Metallo"/>
</dbReference>
<dbReference type="InterPro" id="IPR024079">
    <property type="entry name" value="MetalloPept_cat_dom_sf"/>
</dbReference>
<reference evidence="12" key="2">
    <citation type="journal article" date="2023" name="Plants (Basel)">
        <title>Annotation of the Turnera subulata (Passifloraceae) Draft Genome Reveals the S-Locus Evolved after the Divergence of Turneroideae from Passifloroideae in a Stepwise Manner.</title>
        <authorList>
            <person name="Henning P.M."/>
            <person name="Roalson E.H."/>
            <person name="Mir W."/>
            <person name="McCubbin A.G."/>
            <person name="Shore J.S."/>
        </authorList>
    </citation>
    <scope>NUCLEOTIDE SEQUENCE</scope>
    <source>
        <strain evidence="12">F60SS</strain>
    </source>
</reference>
<keyword evidence="5 8" id="KW-0862">Zinc</keyword>
<dbReference type="GO" id="GO:0031012">
    <property type="term" value="C:extracellular matrix"/>
    <property type="evidence" value="ECO:0007669"/>
    <property type="project" value="InterPro"/>
</dbReference>
<keyword evidence="10" id="KW-1133">Transmembrane helix</keyword>
<evidence type="ECO:0000313" key="12">
    <source>
        <dbReference type="EMBL" id="KAJ4824233.1"/>
    </source>
</evidence>
<keyword evidence="10" id="KW-0472">Membrane</keyword>
<dbReference type="Pfam" id="PF01471">
    <property type="entry name" value="PG_binding_1"/>
    <property type="match status" value="1"/>
</dbReference>
<dbReference type="GO" id="GO:0008270">
    <property type="term" value="F:zinc ion binding"/>
    <property type="evidence" value="ECO:0007669"/>
    <property type="project" value="InterPro"/>
</dbReference>
<reference evidence="12" key="1">
    <citation type="submission" date="2022-02" db="EMBL/GenBank/DDBJ databases">
        <authorList>
            <person name="Henning P.M."/>
            <person name="McCubbin A.G."/>
            <person name="Shore J.S."/>
        </authorList>
    </citation>
    <scope>NUCLEOTIDE SEQUENCE</scope>
    <source>
        <strain evidence="12">F60SS</strain>
        <tissue evidence="12">Leaves</tissue>
    </source>
</reference>
<dbReference type="GO" id="GO:0004222">
    <property type="term" value="F:metalloendopeptidase activity"/>
    <property type="evidence" value="ECO:0007669"/>
    <property type="project" value="InterPro"/>
</dbReference>
<feature type="binding site" evidence="8">
    <location>
        <position position="389"/>
    </location>
    <ligand>
        <name>Ca(2+)</name>
        <dbReference type="ChEBI" id="CHEBI:29108"/>
        <label>3</label>
    </ligand>
</feature>
<keyword evidence="2" id="KW-0645">Protease</keyword>
<dbReference type="GO" id="GO:0030574">
    <property type="term" value="P:collagen catabolic process"/>
    <property type="evidence" value="ECO:0007669"/>
    <property type="project" value="TreeGrafter"/>
</dbReference>
<evidence type="ECO:0000256" key="3">
    <source>
        <dbReference type="ARBA" id="ARBA00022723"/>
    </source>
</evidence>
<feature type="region of interest" description="Disordered" evidence="9">
    <location>
        <begin position="1"/>
        <end position="53"/>
    </location>
</feature>
<feature type="binding site" description="in inhibited form" evidence="8">
    <location>
        <position position="266"/>
    </location>
    <ligand>
        <name>Zn(2+)</name>
        <dbReference type="ChEBI" id="CHEBI:29105"/>
        <label>2</label>
        <note>catalytic</note>
    </ligand>
</feature>
<feature type="binding site" evidence="8">
    <location>
        <position position="389"/>
    </location>
    <ligand>
        <name>Ca(2+)</name>
        <dbReference type="ChEBI" id="CHEBI:29108"/>
        <label>1</label>
    </ligand>
</feature>
<protein>
    <recommendedName>
        <fullName evidence="11">Peptidase metallopeptidase domain-containing protein</fullName>
    </recommendedName>
</protein>
<gene>
    <name evidence="12" type="ORF">Tsubulata_018052</name>
</gene>
<feature type="binding site" evidence="8">
    <location>
        <position position="419"/>
    </location>
    <ligand>
        <name>Zn(2+)</name>
        <dbReference type="ChEBI" id="CHEBI:29105"/>
        <label>2</label>
        <note>catalytic</note>
    </ligand>
</feature>
<feature type="binding site" evidence="8">
    <location>
        <position position="349"/>
    </location>
    <ligand>
        <name>Ca(2+)</name>
        <dbReference type="ChEBI" id="CHEBI:29108"/>
        <label>2</label>
    </ligand>
</feature>
<feature type="binding site" evidence="8">
    <location>
        <position position="367"/>
    </location>
    <ligand>
        <name>Ca(2+)</name>
        <dbReference type="ChEBI" id="CHEBI:29108"/>
        <label>3</label>
    </ligand>
</feature>
<dbReference type="AlphaFoldDB" id="A0A9Q0J0T4"/>
<dbReference type="InterPro" id="IPR021190">
    <property type="entry name" value="Pept_M10A"/>
</dbReference>
<dbReference type="SMART" id="SM00235">
    <property type="entry name" value="ZnMc"/>
    <property type="match status" value="2"/>
</dbReference>
<evidence type="ECO:0000256" key="4">
    <source>
        <dbReference type="ARBA" id="ARBA00022801"/>
    </source>
</evidence>
<evidence type="ECO:0000256" key="6">
    <source>
        <dbReference type="ARBA" id="ARBA00023049"/>
    </source>
</evidence>
<accession>A0A9Q0J0T4</accession>
<dbReference type="GO" id="GO:0030198">
    <property type="term" value="P:extracellular matrix organization"/>
    <property type="evidence" value="ECO:0007669"/>
    <property type="project" value="TreeGrafter"/>
</dbReference>
<dbReference type="EMBL" id="JAKUCV010007233">
    <property type="protein sequence ID" value="KAJ4824233.1"/>
    <property type="molecule type" value="Genomic_DNA"/>
</dbReference>
<dbReference type="Gene3D" id="3.40.390.10">
    <property type="entry name" value="Collagenase (Catalytic Domain)"/>
    <property type="match status" value="2"/>
</dbReference>
<evidence type="ECO:0000256" key="1">
    <source>
        <dbReference type="ARBA" id="ARBA00009614"/>
    </source>
</evidence>
<dbReference type="Proteomes" id="UP001141552">
    <property type="component" value="Unassembled WGS sequence"/>
</dbReference>
<feature type="binding site" evidence="8">
    <location>
        <position position="386"/>
    </location>
    <ligand>
        <name>Ca(2+)</name>
        <dbReference type="ChEBI" id="CHEBI:29108"/>
        <label>3</label>
    </ligand>
</feature>
<evidence type="ECO:0000259" key="11">
    <source>
        <dbReference type="SMART" id="SM00235"/>
    </source>
</evidence>
<evidence type="ECO:0000256" key="2">
    <source>
        <dbReference type="ARBA" id="ARBA00022670"/>
    </source>
</evidence>
<dbReference type="OrthoDB" id="406838at2759"/>
<dbReference type="PANTHER" id="PTHR10201:SF323">
    <property type="entry name" value="MATRIX METALLOPROTEINASE-21"/>
    <property type="match status" value="1"/>
</dbReference>
<feature type="binding site" evidence="8">
    <location>
        <position position="366"/>
    </location>
    <ligand>
        <name>Ca(2+)</name>
        <dbReference type="ChEBI" id="CHEBI:29108"/>
        <label>3</label>
    </ligand>
</feature>
<feature type="transmembrane region" description="Helical" evidence="10">
    <location>
        <begin position="145"/>
        <end position="168"/>
    </location>
</feature>
<feature type="active site" evidence="7">
    <location>
        <position position="410"/>
    </location>
</feature>
<feature type="binding site" evidence="8">
    <location>
        <position position="413"/>
    </location>
    <ligand>
        <name>Zn(2+)</name>
        <dbReference type="ChEBI" id="CHEBI:29105"/>
        <label>2</label>
        <note>catalytic</note>
    </ligand>
</feature>
<dbReference type="SUPFAM" id="SSF47090">
    <property type="entry name" value="PGBD-like"/>
    <property type="match status" value="1"/>
</dbReference>
<dbReference type="InterPro" id="IPR036365">
    <property type="entry name" value="PGBD-like_sf"/>
</dbReference>
<feature type="binding site" evidence="8">
    <location>
        <position position="427"/>
    </location>
    <ligand>
        <name>Zn(2+)</name>
        <dbReference type="ChEBI" id="CHEBI:29105"/>
        <label>2</label>
        <note>catalytic</note>
    </ligand>
</feature>
<comment type="cofactor">
    <cofactor evidence="8">
        <name>Ca(2+)</name>
        <dbReference type="ChEBI" id="CHEBI:29108"/>
    </cofactor>
    <text evidence="8">Can bind about 5 Ca(2+) ions per subunit.</text>
</comment>
<comment type="cofactor">
    <cofactor evidence="8">
        <name>Zn(2+)</name>
        <dbReference type="ChEBI" id="CHEBI:29105"/>
    </cofactor>
    <text evidence="8">Binds 2 Zn(2+) ions per subunit.</text>
</comment>
<evidence type="ECO:0000256" key="9">
    <source>
        <dbReference type="SAM" id="MobiDB-lite"/>
    </source>
</evidence>
<dbReference type="SUPFAM" id="SSF55486">
    <property type="entry name" value="Metalloproteases ('zincins'), catalytic domain"/>
    <property type="match status" value="2"/>
</dbReference>
<keyword evidence="4" id="KW-0378">Hydrolase</keyword>
<dbReference type="PRINTS" id="PR00138">
    <property type="entry name" value="MATRIXIN"/>
</dbReference>
<dbReference type="GO" id="GO:0006508">
    <property type="term" value="P:proteolysis"/>
    <property type="evidence" value="ECO:0007669"/>
    <property type="project" value="UniProtKB-KW"/>
</dbReference>
<name>A0A9Q0J0T4_9ROSI</name>
<sequence length="454" mass="50357">MAASVGEGKASVRRDGSKEEHRRQAASATRERRDRDYYGREGEEKEKGKKRWRRSNDGWAFSGGILAYAFKPQDGQMYFDGDDNWAMNGPTPQQVDLGTVALHELGHVLGLLHSSDPSAIMFPSISPGTMKGLEKDDIAGTEGQLVVMASNTIYFSAIVALLLPFYFLHAVSSRPLIPENSQFEFIKTLQDGRKGDKKAGIYQLKQYLHKFGYLNDSQYLQSTEVDDHVFDENLERAIRTYQINFNLKPTGVLDDQTVSNMMMPRCGVADIIDGRTRMKAGAAGDYHHIDYAFFDGELRWPLSKKILTWKLLPGSRQDAVDPIRDYALLSWASITPFQYQQVGEDASSDIKIGFRTRGSDPAGVMDGPNGTLAMSFPPCGGELYFDGDENWAMNGPNPDQFDLGTVALHELGHILGLKHSSDPGSVMFPGFAWGLVKGLTEDDIAGMKALYNVT</sequence>
<evidence type="ECO:0000313" key="13">
    <source>
        <dbReference type="Proteomes" id="UP001141552"/>
    </source>
</evidence>
<keyword evidence="3 8" id="KW-0479">Metal-binding</keyword>
<dbReference type="InterPro" id="IPR002477">
    <property type="entry name" value="Peptidoglycan-bd-like"/>
</dbReference>
<evidence type="ECO:0000256" key="5">
    <source>
        <dbReference type="ARBA" id="ARBA00022833"/>
    </source>
</evidence>
<proteinExistence type="inferred from homology"/>
<evidence type="ECO:0000256" key="10">
    <source>
        <dbReference type="SAM" id="Phobius"/>
    </source>
</evidence>
<comment type="caution">
    <text evidence="12">The sequence shown here is derived from an EMBL/GenBank/DDBJ whole genome shotgun (WGS) entry which is preliminary data.</text>
</comment>
<feature type="domain" description="Peptidase metallopeptidase" evidence="11">
    <location>
        <begin position="296"/>
        <end position="453"/>
    </location>
</feature>
<dbReference type="PANTHER" id="PTHR10201">
    <property type="entry name" value="MATRIX METALLOPROTEINASE"/>
    <property type="match status" value="1"/>
</dbReference>
<dbReference type="Pfam" id="PF00413">
    <property type="entry name" value="Peptidase_M10"/>
    <property type="match status" value="2"/>
</dbReference>
<organism evidence="12 13">
    <name type="scientific">Turnera subulata</name>
    <dbReference type="NCBI Taxonomy" id="218843"/>
    <lineage>
        <taxon>Eukaryota</taxon>
        <taxon>Viridiplantae</taxon>
        <taxon>Streptophyta</taxon>
        <taxon>Embryophyta</taxon>
        <taxon>Tracheophyta</taxon>
        <taxon>Spermatophyta</taxon>
        <taxon>Magnoliopsida</taxon>
        <taxon>eudicotyledons</taxon>
        <taxon>Gunneridae</taxon>
        <taxon>Pentapetalae</taxon>
        <taxon>rosids</taxon>
        <taxon>fabids</taxon>
        <taxon>Malpighiales</taxon>
        <taxon>Passifloraceae</taxon>
        <taxon>Turnera</taxon>
    </lineage>
</organism>
<evidence type="ECO:0000256" key="8">
    <source>
        <dbReference type="PIRSR" id="PIRSR621190-2"/>
    </source>
</evidence>
<feature type="binding site" evidence="8">
    <location>
        <position position="409"/>
    </location>
    <ligand>
        <name>Zn(2+)</name>
        <dbReference type="ChEBI" id="CHEBI:29105"/>
        <label>2</label>
        <note>catalytic</note>
    </ligand>
</feature>
<evidence type="ECO:0000256" key="7">
    <source>
        <dbReference type="PIRSR" id="PIRSR621190-1"/>
    </source>
</evidence>
<keyword evidence="10" id="KW-0812">Transmembrane</keyword>
<dbReference type="InterPro" id="IPR001818">
    <property type="entry name" value="Pept_M10_metallopeptidase"/>
</dbReference>